<dbReference type="HOGENOM" id="CLU_000680_2_1_1"/>
<dbReference type="EMBL" id="AFYH01242832">
    <property type="status" value="NOT_ANNOTATED_CDS"/>
    <property type="molecule type" value="Genomic_DNA"/>
</dbReference>
<dbReference type="Ensembl" id="ENSLACT00000002216.1">
    <property type="protein sequence ID" value="ENSLACP00000002198.1"/>
    <property type="gene ID" value="ENSLACG00000001965.1"/>
</dbReference>
<dbReference type="AlphaFoldDB" id="H2ZXS7"/>
<reference evidence="2" key="1">
    <citation type="submission" date="2011-08" db="EMBL/GenBank/DDBJ databases">
        <title>The draft genome of Latimeria chalumnae.</title>
        <authorList>
            <person name="Di Palma F."/>
            <person name="Alfoldi J."/>
            <person name="Johnson J."/>
            <person name="Berlin A."/>
            <person name="Gnerre S."/>
            <person name="Jaffe D."/>
            <person name="MacCallum I."/>
            <person name="Young S."/>
            <person name="Walker B.J."/>
            <person name="Lander E."/>
            <person name="Lindblad-Toh K."/>
        </authorList>
    </citation>
    <scope>NUCLEOTIDE SEQUENCE [LARGE SCALE GENOMIC DNA]</scope>
    <source>
        <strain evidence="2">Wild caught</strain>
    </source>
</reference>
<dbReference type="InterPro" id="IPR036691">
    <property type="entry name" value="Endo/exonu/phosph_ase_sf"/>
</dbReference>
<reference evidence="1" key="2">
    <citation type="submission" date="2025-08" db="UniProtKB">
        <authorList>
            <consortium name="Ensembl"/>
        </authorList>
    </citation>
    <scope>IDENTIFICATION</scope>
</reference>
<evidence type="ECO:0000313" key="1">
    <source>
        <dbReference type="Ensembl" id="ENSLACP00000002198.1"/>
    </source>
</evidence>
<sequence>KKKMFFLTGPIPLAVGGGGGDFNCVLDAAMDKSSSGSMDNSRVAGAVGKEMEELGLVEVWRHRHPTSREYSFHSQVHDTFSRIDLVLLSSSLLCRVESCSYLPRSISDHSPLRVVMDFPEILPPDCRWRLNPHSLATEESVAEVGWLIDEYLVHNGPSSSTPDFVWEALKATLCGHFISHSVAYKKKHRAQVLNLELELRQTEMEDYKCHSAESRERVVRARHDLNMIFTSKAEEALMRTKSKYYARGDKAGKLLAWQLRKAELERLYQQESTLSGDPGVINKEFASYYSSLYTSESTFQVSLFLDALSIPALSEEDKIYIDHPISTGEIIAAVGELQSGK</sequence>
<keyword evidence="2" id="KW-1185">Reference proteome</keyword>
<evidence type="ECO:0000313" key="2">
    <source>
        <dbReference type="Proteomes" id="UP000008672"/>
    </source>
</evidence>
<protein>
    <recommendedName>
        <fullName evidence="3">Endonuclease/exonuclease/phosphatase domain-containing protein</fullName>
    </recommendedName>
</protein>
<evidence type="ECO:0008006" key="3">
    <source>
        <dbReference type="Google" id="ProtNLM"/>
    </source>
</evidence>
<proteinExistence type="predicted"/>
<dbReference type="SUPFAM" id="SSF56219">
    <property type="entry name" value="DNase I-like"/>
    <property type="match status" value="1"/>
</dbReference>
<dbReference type="Gene3D" id="3.60.10.10">
    <property type="entry name" value="Endonuclease/exonuclease/phosphatase"/>
    <property type="match status" value="1"/>
</dbReference>
<dbReference type="InParanoid" id="H2ZXS7"/>
<reference evidence="1" key="3">
    <citation type="submission" date="2025-09" db="UniProtKB">
        <authorList>
            <consortium name="Ensembl"/>
        </authorList>
    </citation>
    <scope>IDENTIFICATION</scope>
</reference>
<dbReference type="Proteomes" id="UP000008672">
    <property type="component" value="Unassembled WGS sequence"/>
</dbReference>
<organism evidence="1 2">
    <name type="scientific">Latimeria chalumnae</name>
    <name type="common">Coelacanth</name>
    <dbReference type="NCBI Taxonomy" id="7897"/>
    <lineage>
        <taxon>Eukaryota</taxon>
        <taxon>Metazoa</taxon>
        <taxon>Chordata</taxon>
        <taxon>Craniata</taxon>
        <taxon>Vertebrata</taxon>
        <taxon>Euteleostomi</taxon>
        <taxon>Coelacanthiformes</taxon>
        <taxon>Coelacanthidae</taxon>
        <taxon>Latimeria</taxon>
    </lineage>
</organism>
<dbReference type="GeneTree" id="ENSGT01040000240943"/>
<name>H2ZXS7_LATCH</name>
<accession>H2ZXS7</accession>
<dbReference type="STRING" id="7897.ENSLACP00000002198"/>